<dbReference type="EMBL" id="JABSTQ010006695">
    <property type="protein sequence ID" value="KAG0436830.1"/>
    <property type="molecule type" value="Genomic_DNA"/>
</dbReference>
<sequence>MVTRLRRLTFCPDKSKRPIPDRPGATVPTAVMNILEKGPKFATEPSVRPSELLALVLQISAKMSEDNRDRAEPEYCGLVQIYRPQSSFNNVRKSPFHRIQIISYGCCVEESIEELQGLLAIHDDG</sequence>
<keyword evidence="2" id="KW-1185">Reference proteome</keyword>
<proteinExistence type="predicted"/>
<reference evidence="1 2" key="1">
    <citation type="journal article" date="2020" name="Cell">
        <title>Large-Scale Comparative Analyses of Tick Genomes Elucidate Their Genetic Diversity and Vector Capacities.</title>
        <authorList>
            <consortium name="Tick Genome and Microbiome Consortium (TIGMIC)"/>
            <person name="Jia N."/>
            <person name="Wang J."/>
            <person name="Shi W."/>
            <person name="Du L."/>
            <person name="Sun Y."/>
            <person name="Zhan W."/>
            <person name="Jiang J.F."/>
            <person name="Wang Q."/>
            <person name="Zhang B."/>
            <person name="Ji P."/>
            <person name="Bell-Sakyi L."/>
            <person name="Cui X.M."/>
            <person name="Yuan T.T."/>
            <person name="Jiang B.G."/>
            <person name="Yang W.F."/>
            <person name="Lam T.T."/>
            <person name="Chang Q.C."/>
            <person name="Ding S.J."/>
            <person name="Wang X.J."/>
            <person name="Zhu J.G."/>
            <person name="Ruan X.D."/>
            <person name="Zhao L."/>
            <person name="Wei J.T."/>
            <person name="Ye R.Z."/>
            <person name="Que T.C."/>
            <person name="Du C.H."/>
            <person name="Zhou Y.H."/>
            <person name="Cheng J.X."/>
            <person name="Dai P.F."/>
            <person name="Guo W.B."/>
            <person name="Han X.H."/>
            <person name="Huang E.J."/>
            <person name="Li L.F."/>
            <person name="Wei W."/>
            <person name="Gao Y.C."/>
            <person name="Liu J.Z."/>
            <person name="Shao H.Z."/>
            <person name="Wang X."/>
            <person name="Wang C.C."/>
            <person name="Yang T.C."/>
            <person name="Huo Q.B."/>
            <person name="Li W."/>
            <person name="Chen H.Y."/>
            <person name="Chen S.E."/>
            <person name="Zhou L.G."/>
            <person name="Ni X.B."/>
            <person name="Tian J.H."/>
            <person name="Sheng Y."/>
            <person name="Liu T."/>
            <person name="Pan Y.S."/>
            <person name="Xia L.Y."/>
            <person name="Li J."/>
            <person name="Zhao F."/>
            <person name="Cao W.C."/>
        </authorList>
    </citation>
    <scope>NUCLEOTIDE SEQUENCE [LARGE SCALE GENOMIC DNA]</scope>
    <source>
        <strain evidence="1">Iper-2018</strain>
    </source>
</reference>
<organism evidence="1 2">
    <name type="scientific">Ixodes persulcatus</name>
    <name type="common">Taiga tick</name>
    <dbReference type="NCBI Taxonomy" id="34615"/>
    <lineage>
        <taxon>Eukaryota</taxon>
        <taxon>Metazoa</taxon>
        <taxon>Ecdysozoa</taxon>
        <taxon>Arthropoda</taxon>
        <taxon>Chelicerata</taxon>
        <taxon>Arachnida</taxon>
        <taxon>Acari</taxon>
        <taxon>Parasitiformes</taxon>
        <taxon>Ixodida</taxon>
        <taxon>Ixodoidea</taxon>
        <taxon>Ixodidae</taxon>
        <taxon>Ixodinae</taxon>
        <taxon>Ixodes</taxon>
    </lineage>
</organism>
<protein>
    <submittedName>
        <fullName evidence="1">Uncharacterized protein</fullName>
    </submittedName>
</protein>
<accession>A0AC60QMI0</accession>
<gene>
    <name evidence="1" type="ORF">HPB47_017738</name>
</gene>
<name>A0AC60QMI0_IXOPE</name>
<evidence type="ECO:0000313" key="2">
    <source>
        <dbReference type="Proteomes" id="UP000805193"/>
    </source>
</evidence>
<evidence type="ECO:0000313" key="1">
    <source>
        <dbReference type="EMBL" id="KAG0436830.1"/>
    </source>
</evidence>
<dbReference type="Proteomes" id="UP000805193">
    <property type="component" value="Unassembled WGS sequence"/>
</dbReference>
<comment type="caution">
    <text evidence="1">The sequence shown here is derived from an EMBL/GenBank/DDBJ whole genome shotgun (WGS) entry which is preliminary data.</text>
</comment>